<dbReference type="AlphaFoldDB" id="A0A1I7WIB3"/>
<sequence>MFLNFPVIVQIYILEKVPTFNSFNCHLKYTCPYY</sequence>
<dbReference type="Proteomes" id="UP000095283">
    <property type="component" value="Unplaced"/>
</dbReference>
<proteinExistence type="predicted"/>
<protein>
    <submittedName>
        <fullName evidence="2">Uncharacterized protein</fullName>
    </submittedName>
</protein>
<evidence type="ECO:0000313" key="2">
    <source>
        <dbReference type="WBParaSite" id="Hba_04749"/>
    </source>
</evidence>
<name>A0A1I7WIB3_HETBA</name>
<organism evidence="1 2">
    <name type="scientific">Heterorhabditis bacteriophora</name>
    <name type="common">Entomopathogenic nematode worm</name>
    <dbReference type="NCBI Taxonomy" id="37862"/>
    <lineage>
        <taxon>Eukaryota</taxon>
        <taxon>Metazoa</taxon>
        <taxon>Ecdysozoa</taxon>
        <taxon>Nematoda</taxon>
        <taxon>Chromadorea</taxon>
        <taxon>Rhabditida</taxon>
        <taxon>Rhabditina</taxon>
        <taxon>Rhabditomorpha</taxon>
        <taxon>Strongyloidea</taxon>
        <taxon>Heterorhabditidae</taxon>
        <taxon>Heterorhabditis</taxon>
    </lineage>
</organism>
<evidence type="ECO:0000313" key="1">
    <source>
        <dbReference type="Proteomes" id="UP000095283"/>
    </source>
</evidence>
<reference evidence="2" key="1">
    <citation type="submission" date="2016-11" db="UniProtKB">
        <authorList>
            <consortium name="WormBaseParasite"/>
        </authorList>
    </citation>
    <scope>IDENTIFICATION</scope>
</reference>
<dbReference type="WBParaSite" id="Hba_04749">
    <property type="protein sequence ID" value="Hba_04749"/>
    <property type="gene ID" value="Hba_04749"/>
</dbReference>
<accession>A0A1I7WIB3</accession>
<keyword evidence="1" id="KW-1185">Reference proteome</keyword>